<dbReference type="GO" id="GO:0004500">
    <property type="term" value="F:dopamine beta-monooxygenase activity"/>
    <property type="evidence" value="ECO:0007669"/>
    <property type="project" value="InterPro"/>
</dbReference>
<dbReference type="PANTHER" id="PTHR10157">
    <property type="entry name" value="DOPAMINE BETA HYDROXYLASE RELATED"/>
    <property type="match status" value="1"/>
</dbReference>
<dbReference type="SMART" id="SM00664">
    <property type="entry name" value="DoH"/>
    <property type="match status" value="1"/>
</dbReference>
<dbReference type="Pfam" id="PF01082">
    <property type="entry name" value="Cu2_monooxygen"/>
    <property type="match status" value="1"/>
</dbReference>
<evidence type="ECO:0000259" key="7">
    <source>
        <dbReference type="PROSITE" id="PS50836"/>
    </source>
</evidence>
<dbReference type="FunFam" id="2.60.40.1210:FF:000001">
    <property type="entry name" value="Monooxygenase, DBH-like 1, like"/>
    <property type="match status" value="1"/>
</dbReference>
<dbReference type="InterPro" id="IPR045266">
    <property type="entry name" value="DOH_DOMON"/>
</dbReference>
<dbReference type="InterPro" id="IPR005018">
    <property type="entry name" value="DOMON_domain"/>
</dbReference>
<dbReference type="PROSITE" id="PS50836">
    <property type="entry name" value="DOMON"/>
    <property type="match status" value="1"/>
</dbReference>
<dbReference type="OrthoDB" id="10003276at2759"/>
<gene>
    <name evidence="8" type="ORF">BpHYR1_027213</name>
</gene>
<dbReference type="STRING" id="10195.A0A3M7T895"/>
<evidence type="ECO:0000256" key="4">
    <source>
        <dbReference type="ARBA" id="ARBA00023136"/>
    </source>
</evidence>
<dbReference type="InterPro" id="IPR024548">
    <property type="entry name" value="Cu2_monoox_C"/>
</dbReference>
<evidence type="ECO:0000313" key="9">
    <source>
        <dbReference type="Proteomes" id="UP000276133"/>
    </source>
</evidence>
<organism evidence="8 9">
    <name type="scientific">Brachionus plicatilis</name>
    <name type="common">Marine rotifer</name>
    <name type="synonym">Brachionus muelleri</name>
    <dbReference type="NCBI Taxonomy" id="10195"/>
    <lineage>
        <taxon>Eukaryota</taxon>
        <taxon>Metazoa</taxon>
        <taxon>Spiralia</taxon>
        <taxon>Gnathifera</taxon>
        <taxon>Rotifera</taxon>
        <taxon>Eurotatoria</taxon>
        <taxon>Monogononta</taxon>
        <taxon>Pseudotrocha</taxon>
        <taxon>Ploima</taxon>
        <taxon>Brachionidae</taxon>
        <taxon>Brachionus</taxon>
    </lineage>
</organism>
<comment type="similarity">
    <text evidence="2">Belongs to the copper type II ascorbate-dependent monooxygenase family.</text>
</comment>
<evidence type="ECO:0000256" key="6">
    <source>
        <dbReference type="ARBA" id="ARBA00023180"/>
    </source>
</evidence>
<keyword evidence="9" id="KW-1185">Reference proteome</keyword>
<keyword evidence="3" id="KW-0732">Signal</keyword>
<dbReference type="Gene3D" id="2.60.40.1210">
    <property type="entry name" value="Cellobiose dehydrogenase, cytochrome domain"/>
    <property type="match status" value="1"/>
</dbReference>
<keyword evidence="5" id="KW-1015">Disulfide bond</keyword>
<dbReference type="EMBL" id="REGN01000143">
    <property type="protein sequence ID" value="RNA44171.1"/>
    <property type="molecule type" value="Genomic_DNA"/>
</dbReference>
<evidence type="ECO:0000256" key="5">
    <source>
        <dbReference type="ARBA" id="ARBA00023157"/>
    </source>
</evidence>
<evidence type="ECO:0000256" key="1">
    <source>
        <dbReference type="ARBA" id="ARBA00004370"/>
    </source>
</evidence>
<dbReference type="InterPro" id="IPR000945">
    <property type="entry name" value="DBH-like"/>
</dbReference>
<dbReference type="SUPFAM" id="SSF49742">
    <property type="entry name" value="PHM/PNGase F"/>
    <property type="match status" value="2"/>
</dbReference>
<evidence type="ECO:0000313" key="8">
    <source>
        <dbReference type="EMBL" id="RNA44171.1"/>
    </source>
</evidence>
<protein>
    <submittedName>
        <fullName evidence="8">DBH-like monooxygenase 1</fullName>
    </submittedName>
</protein>
<evidence type="ECO:0000256" key="3">
    <source>
        <dbReference type="ARBA" id="ARBA00022729"/>
    </source>
</evidence>
<dbReference type="Pfam" id="PF03712">
    <property type="entry name" value="Cu2_monoox_C"/>
    <property type="match status" value="1"/>
</dbReference>
<feature type="non-terminal residue" evidence="8">
    <location>
        <position position="1"/>
    </location>
</feature>
<accession>A0A3M7T895</accession>
<reference evidence="8 9" key="1">
    <citation type="journal article" date="2018" name="Sci. Rep.">
        <title>Genomic signatures of local adaptation to the degree of environmental predictability in rotifers.</title>
        <authorList>
            <person name="Franch-Gras L."/>
            <person name="Hahn C."/>
            <person name="Garcia-Roger E.M."/>
            <person name="Carmona M.J."/>
            <person name="Serra M."/>
            <person name="Gomez A."/>
        </authorList>
    </citation>
    <scope>NUCLEOTIDE SEQUENCE [LARGE SCALE GENOMIC DNA]</scope>
    <source>
        <strain evidence="8">HYR1</strain>
    </source>
</reference>
<keyword evidence="8" id="KW-0560">Oxidoreductase</keyword>
<dbReference type="SUPFAM" id="SSF49344">
    <property type="entry name" value="CBD9-like"/>
    <property type="match status" value="1"/>
</dbReference>
<dbReference type="Gene3D" id="2.60.120.230">
    <property type="match status" value="1"/>
</dbReference>
<dbReference type="InterPro" id="IPR008977">
    <property type="entry name" value="PHM/PNGase_F_dom_sf"/>
</dbReference>
<name>A0A3M7T895_BRAPC</name>
<dbReference type="GO" id="GO:0016020">
    <property type="term" value="C:membrane"/>
    <property type="evidence" value="ECO:0007669"/>
    <property type="project" value="UniProtKB-SubCell"/>
</dbReference>
<comment type="caution">
    <text evidence="8">The sequence shown here is derived from an EMBL/GenBank/DDBJ whole genome shotgun (WGS) entry which is preliminary data.</text>
</comment>
<dbReference type="InterPro" id="IPR036939">
    <property type="entry name" value="Cu2_ascorb_mOase_N_sf"/>
</dbReference>
<feature type="domain" description="DOMON" evidence="7">
    <location>
        <begin position="67"/>
        <end position="179"/>
    </location>
</feature>
<dbReference type="InterPro" id="IPR014784">
    <property type="entry name" value="Cu2_ascorb_mOase-like_C"/>
</dbReference>
<dbReference type="GO" id="GO:0005507">
    <property type="term" value="F:copper ion binding"/>
    <property type="evidence" value="ECO:0007669"/>
    <property type="project" value="InterPro"/>
</dbReference>
<keyword evidence="4" id="KW-0472">Membrane</keyword>
<comment type="subcellular location">
    <subcellularLocation>
        <location evidence="1">Membrane</location>
    </subcellularLocation>
</comment>
<dbReference type="InterPro" id="IPR000323">
    <property type="entry name" value="Cu2_ascorb_mOase_N"/>
</dbReference>
<dbReference type="FunFam" id="2.60.120.230:FF:000001">
    <property type="entry name" value="Monooxygenase, DBH-like 1"/>
    <property type="match status" value="1"/>
</dbReference>
<keyword evidence="6" id="KW-0325">Glycoprotein</keyword>
<dbReference type="Proteomes" id="UP000276133">
    <property type="component" value="Unassembled WGS sequence"/>
</dbReference>
<keyword evidence="8" id="KW-0503">Monooxygenase</keyword>
<dbReference type="AlphaFoldDB" id="A0A3M7T895"/>
<proteinExistence type="inferred from homology"/>
<dbReference type="PANTHER" id="PTHR10157:SF23">
    <property type="entry name" value="MOXD1 HOMOLOG 1"/>
    <property type="match status" value="1"/>
</dbReference>
<dbReference type="CDD" id="cd09631">
    <property type="entry name" value="DOMON_DOH"/>
    <property type="match status" value="1"/>
</dbReference>
<dbReference type="PRINTS" id="PR00767">
    <property type="entry name" value="DBMONOXGNASE"/>
</dbReference>
<sequence length="637" mass="73199">QMTIVFALGDQIDYIGESVLLNTVQESQVELLSQTSGPFGCPVKPVEPVLDSRPTANYQYDLDLIKGLYKIYWNYTDSDVIVELHCKTNGWVGFGFSPNGGMDGSDVAIGWVSNGQVNFTDRHIVDRQVLVDKNQDWKLLYFSESNGINVFKFTRKIKLCDSDDLTIQQGSPYIIFAYGNQDPSPGQDISYHGMNRGGKVVSFISSQPVKDNFEPDDMEILDATISHVILPKKDTFYVCKGFQVPKELTQKRHIYKWELILPKMNVERMHHTLIYECKQDLNVSQGSVPGDCEKDENKMQNCQSIAFGWAYGGQNIEIYPRDMGYPIGGDTDYSSYIFEIHYDNPQQVLGYIEKITWRYYMTKSLRPKELGVYTLGTGSSPLSIAIPPGVERFPIKTYCFNECLKDLDQENITIVSAIPHTHLVGVEVWTKIIRKGNDIGYLFFNENYDFNYQTSYTLNPYVNITSDDELITQCVYKTTDNNEFVLGGQSTREEMCFHFLTYYPRKPNFKECISVPYFDDYAMLLVKLNQSGNAQVPNFGDSLETFNQAVDQAFETVQTNDYVRRAFMEFYNSTRMSNFCAREFFGPKNQTKAMNTYSEPDLCNVLPNEEQNGIFQFINMIFNWILTSILQWFQSIF</sequence>
<dbReference type="Pfam" id="PF03351">
    <property type="entry name" value="DOMON"/>
    <property type="match status" value="1"/>
</dbReference>
<dbReference type="InterPro" id="IPR028460">
    <property type="entry name" value="Tbh/DBH"/>
</dbReference>
<evidence type="ECO:0000256" key="2">
    <source>
        <dbReference type="ARBA" id="ARBA00010676"/>
    </source>
</evidence>
<dbReference type="Gene3D" id="2.60.120.310">
    <property type="entry name" value="Copper type II, ascorbate-dependent monooxygenase, N-terminal domain"/>
    <property type="match status" value="1"/>
</dbReference>